<reference evidence="2" key="2">
    <citation type="submission" date="2022-03" db="EMBL/GenBank/DDBJ databases">
        <title>Genome Encyclopedia of Bacteria and Archaea VI: Functional Genomics of Type Strains.</title>
        <authorList>
            <person name="Whitman W."/>
        </authorList>
    </citation>
    <scope>NUCLEOTIDE SEQUENCE</scope>
    <source>
        <strain evidence="2">HSC-15S17</strain>
    </source>
</reference>
<organism evidence="1 3">
    <name type="scientific">Duganella violaceipulchra</name>
    <dbReference type="NCBI Taxonomy" id="2849652"/>
    <lineage>
        <taxon>Bacteria</taxon>
        <taxon>Pseudomonadati</taxon>
        <taxon>Pseudomonadota</taxon>
        <taxon>Betaproteobacteria</taxon>
        <taxon>Burkholderiales</taxon>
        <taxon>Oxalobacteraceae</taxon>
        <taxon>Telluria group</taxon>
        <taxon>Duganella</taxon>
    </lineage>
</organism>
<evidence type="ECO:0000313" key="1">
    <source>
        <dbReference type="EMBL" id="MBV6321923.1"/>
    </source>
</evidence>
<dbReference type="RefSeq" id="WP_217942710.1">
    <property type="nucleotide sequence ID" value="NZ_JAHTGR010000006.1"/>
</dbReference>
<dbReference type="Proteomes" id="UP001162889">
    <property type="component" value="Unassembled WGS sequence"/>
</dbReference>
<sequence length="185" mass="19977">MGFADKYVWALGASTLQDDETHHATEPLFAAAVADTVGIGIGALLSRVKFADGSISKVFESGTQNLPHLIRTWSALVAQKGEERKWVKIRAEWDVAAASALYARVAQRSLAHWLDGKCKACCGTGVTAERRICQTCKGNRAEEITGQGFEANLVKDMISELDGLLQAHNARAAARLRREPAGSIL</sequence>
<protein>
    <submittedName>
        <fullName evidence="1">Uncharacterized protein</fullName>
    </submittedName>
</protein>
<evidence type="ECO:0000313" key="3">
    <source>
        <dbReference type="Proteomes" id="UP001155901"/>
    </source>
</evidence>
<dbReference type="Proteomes" id="UP001155901">
    <property type="component" value="Unassembled WGS sequence"/>
</dbReference>
<comment type="caution">
    <text evidence="1">The sequence shown here is derived from an EMBL/GenBank/DDBJ whole genome shotgun (WGS) entry which is preliminary data.</text>
</comment>
<evidence type="ECO:0000313" key="2">
    <source>
        <dbReference type="EMBL" id="MCP2007083.1"/>
    </source>
</evidence>
<dbReference type="EMBL" id="JALJZU010000001">
    <property type="protein sequence ID" value="MCP2007083.1"/>
    <property type="molecule type" value="Genomic_DNA"/>
</dbReference>
<name>A0AA41HDQ0_9BURK</name>
<dbReference type="AlphaFoldDB" id="A0AA41HDQ0"/>
<gene>
    <name evidence="1" type="ORF">KVP70_13325</name>
    <name evidence="2" type="ORF">L1274_000771</name>
</gene>
<reference evidence="1" key="1">
    <citation type="submission" date="2021-07" db="EMBL/GenBank/DDBJ databases">
        <title>Characterization of violacein-producing bacteria and related species.</title>
        <authorList>
            <person name="Wilson H.S."/>
            <person name="De Leon M.E."/>
        </authorList>
    </citation>
    <scope>NUCLEOTIDE SEQUENCE</scope>
    <source>
        <strain evidence="1">HSC-15S17</strain>
    </source>
</reference>
<evidence type="ECO:0000313" key="4">
    <source>
        <dbReference type="Proteomes" id="UP001162889"/>
    </source>
</evidence>
<accession>A0AA41HDQ0</accession>
<proteinExistence type="predicted"/>
<dbReference type="EMBL" id="JAHTGR010000006">
    <property type="protein sequence ID" value="MBV6321923.1"/>
    <property type="molecule type" value="Genomic_DNA"/>
</dbReference>
<keyword evidence="4" id="KW-1185">Reference proteome</keyword>